<dbReference type="InterPro" id="IPR025319">
    <property type="entry name" value="DUF4224"/>
</dbReference>
<dbReference type="KEGG" id="cari:FNU76_19360"/>
<organism evidence="2 3">
    <name type="scientific">Chitinimonas arctica</name>
    <dbReference type="NCBI Taxonomy" id="2594795"/>
    <lineage>
        <taxon>Bacteria</taxon>
        <taxon>Pseudomonadati</taxon>
        <taxon>Pseudomonadota</taxon>
        <taxon>Betaproteobacteria</taxon>
        <taxon>Neisseriales</taxon>
        <taxon>Chitinibacteraceae</taxon>
        <taxon>Chitinimonas</taxon>
    </lineage>
</organism>
<evidence type="ECO:0000313" key="2">
    <source>
        <dbReference type="EMBL" id="QDQ28335.1"/>
    </source>
</evidence>
<proteinExistence type="predicted"/>
<name>A0A516SJK9_9NEIS</name>
<dbReference type="Proteomes" id="UP000317550">
    <property type="component" value="Chromosome"/>
</dbReference>
<dbReference type="Pfam" id="PF13986">
    <property type="entry name" value="DUF4224"/>
    <property type="match status" value="1"/>
</dbReference>
<evidence type="ECO:0000313" key="3">
    <source>
        <dbReference type="Proteomes" id="UP000317550"/>
    </source>
</evidence>
<accession>A0A516SJK9</accession>
<evidence type="ECO:0000259" key="1">
    <source>
        <dbReference type="Pfam" id="PF13986"/>
    </source>
</evidence>
<keyword evidence="3" id="KW-1185">Reference proteome</keyword>
<sequence length="80" mass="8869">MNEPLFLTAEEVVVLTGIATGRGGRTREELQCDWLRLNALAHKVNARGAPIVYRSQFLSSPPRVKEEKPQWVPGVLRSGA</sequence>
<dbReference type="AlphaFoldDB" id="A0A516SJK9"/>
<protein>
    <submittedName>
        <fullName evidence="2">DUF4224 domain-containing protein</fullName>
    </submittedName>
</protein>
<gene>
    <name evidence="2" type="ORF">FNU76_19360</name>
</gene>
<reference evidence="3" key="1">
    <citation type="submission" date="2019-07" db="EMBL/GenBank/DDBJ databases">
        <title>Chitinimonas sp. nov., isolated from Ny-Alesund, arctica soil.</title>
        <authorList>
            <person name="Xu Q."/>
            <person name="Peng F."/>
        </authorList>
    </citation>
    <scope>NUCLEOTIDE SEQUENCE [LARGE SCALE GENOMIC DNA]</scope>
    <source>
        <strain evidence="3">R3-44</strain>
    </source>
</reference>
<dbReference type="RefSeq" id="WP_144279718.1">
    <property type="nucleotide sequence ID" value="NZ_CP041730.1"/>
</dbReference>
<dbReference type="EMBL" id="CP041730">
    <property type="protein sequence ID" value="QDQ28335.1"/>
    <property type="molecule type" value="Genomic_DNA"/>
</dbReference>
<feature type="domain" description="DUF4224" evidence="1">
    <location>
        <begin position="6"/>
        <end position="56"/>
    </location>
</feature>